<proteinExistence type="predicted"/>
<sequence>MYTSNSVRLGDKVLILRPAYVIGKVGIVRGIESNSHSQANIRWIIQIESENIVVSLTPDEFQRL</sequence>
<reference evidence="1 2" key="1">
    <citation type="journal article" date="2023" name="J. Phycol.">
        <title>Chrysosporum ovalisporum is synonymous with the true-branching cyanobacterium Umezakia natans (Nostocales/Aphanizomenonaceae).</title>
        <authorList>
            <person name="McGregor G.B."/>
            <person name="Sendall B.C."/>
            <person name="Niiyama Y."/>
            <person name="Tuji A."/>
            <person name="Willis A."/>
        </authorList>
    </citation>
    <scope>NUCLEOTIDE SEQUENCE [LARGE SCALE GENOMIC DNA]</scope>
    <source>
        <strain evidence="1 2">FSS-62</strain>
    </source>
</reference>
<dbReference type="AlphaFoldDB" id="A0AA43H1S1"/>
<dbReference type="Proteomes" id="UP001159370">
    <property type="component" value="Unassembled WGS sequence"/>
</dbReference>
<evidence type="ECO:0000313" key="2">
    <source>
        <dbReference type="Proteomes" id="UP001159370"/>
    </source>
</evidence>
<dbReference type="EMBL" id="JANQDL010000102">
    <property type="protein sequence ID" value="MDH6065178.1"/>
    <property type="molecule type" value="Genomic_DNA"/>
</dbReference>
<comment type="caution">
    <text evidence="1">The sequence shown here is derived from an EMBL/GenBank/DDBJ whole genome shotgun (WGS) entry which is preliminary data.</text>
</comment>
<organism evidence="1 2">
    <name type="scientific">Umezakia ovalisporum FSS-62</name>
    <dbReference type="NCBI Taxonomy" id="2971776"/>
    <lineage>
        <taxon>Bacteria</taxon>
        <taxon>Bacillati</taxon>
        <taxon>Cyanobacteriota</taxon>
        <taxon>Cyanophyceae</taxon>
        <taxon>Nostocales</taxon>
        <taxon>Nodulariaceae</taxon>
        <taxon>Umezakia</taxon>
    </lineage>
</organism>
<gene>
    <name evidence="1" type="ORF">NWP23_15725</name>
</gene>
<name>A0AA43H1S1_9CYAN</name>
<accession>A0AA43H1S1</accession>
<protein>
    <submittedName>
        <fullName evidence="1">Uncharacterized protein</fullName>
    </submittedName>
</protein>
<evidence type="ECO:0000313" key="1">
    <source>
        <dbReference type="EMBL" id="MDH6065178.1"/>
    </source>
</evidence>